<dbReference type="EMBL" id="LSRX01000017">
    <property type="protein sequence ID" value="OLQ14268.1"/>
    <property type="molecule type" value="Genomic_DNA"/>
</dbReference>
<dbReference type="Proteomes" id="UP000186817">
    <property type="component" value="Unassembled WGS sequence"/>
</dbReference>
<evidence type="ECO:0000313" key="1">
    <source>
        <dbReference type="EMBL" id="OLQ14268.1"/>
    </source>
</evidence>
<accession>A0A1Q9F3K3</accession>
<dbReference type="AlphaFoldDB" id="A0A1Q9F3K3"/>
<evidence type="ECO:0000313" key="2">
    <source>
        <dbReference type="Proteomes" id="UP000186817"/>
    </source>
</evidence>
<organism evidence="1 2">
    <name type="scientific">Symbiodinium microadriaticum</name>
    <name type="common">Dinoflagellate</name>
    <name type="synonym">Zooxanthella microadriatica</name>
    <dbReference type="NCBI Taxonomy" id="2951"/>
    <lineage>
        <taxon>Eukaryota</taxon>
        <taxon>Sar</taxon>
        <taxon>Alveolata</taxon>
        <taxon>Dinophyceae</taxon>
        <taxon>Suessiales</taxon>
        <taxon>Symbiodiniaceae</taxon>
        <taxon>Symbiodinium</taxon>
    </lineage>
</organism>
<sequence length="316" mass="34597">MLTAGELANLADVVKQVTHNQSGEETLNNEGHADDDVSLGKLREILRQDAPECKDIPDAILRKCLAFQEGHIEKAASTAAGFFNFRSHARSLWAPRAMGACCTSSSTPRWLREDPAASANWPGSSSEQLRALQAKLAKLGRGPSGHGPDEKLIEVFGRKVEGWEAAKDVSLHVSFTRSLEEALPRNPAIEGHRSELLHQLLQLSPAVGDDVRVFARATALGAAKIRNKLCSEQGGSWRWDSDMPFEMVVGDAVVNPDDGLVLVRSGWLAKGVVYRERGHDEQGFDIIRIQLKTHKALKETYVISINLGSNMFKDAS</sequence>
<dbReference type="OrthoDB" id="426717at2759"/>
<comment type="caution">
    <text evidence="1">The sequence shown here is derived from an EMBL/GenBank/DDBJ whole genome shotgun (WGS) entry which is preliminary data.</text>
</comment>
<keyword evidence="2" id="KW-1185">Reference proteome</keyword>
<reference evidence="1 2" key="1">
    <citation type="submission" date="2016-02" db="EMBL/GenBank/DDBJ databases">
        <title>Genome analysis of coral dinoflagellate symbionts highlights evolutionary adaptations to a symbiotic lifestyle.</title>
        <authorList>
            <person name="Aranda M."/>
            <person name="Li Y."/>
            <person name="Liew Y.J."/>
            <person name="Baumgarten S."/>
            <person name="Simakov O."/>
            <person name="Wilson M."/>
            <person name="Piel J."/>
            <person name="Ashoor H."/>
            <person name="Bougouffa S."/>
            <person name="Bajic V.B."/>
            <person name="Ryu T."/>
            <person name="Ravasi T."/>
            <person name="Bayer T."/>
            <person name="Micklem G."/>
            <person name="Kim H."/>
            <person name="Bhak J."/>
            <person name="Lajeunesse T.C."/>
            <person name="Voolstra C.R."/>
        </authorList>
    </citation>
    <scope>NUCLEOTIDE SEQUENCE [LARGE SCALE GENOMIC DNA]</scope>
    <source>
        <strain evidence="1 2">CCMP2467</strain>
    </source>
</reference>
<protein>
    <submittedName>
        <fullName evidence="1">Uncharacterized protein</fullName>
    </submittedName>
</protein>
<proteinExistence type="predicted"/>
<gene>
    <name evidence="1" type="ORF">AK812_SmicGene1594</name>
</gene>
<name>A0A1Q9F3K3_SYMMI</name>